<sequence>MKISIENSCYMISKKKKFKTNLRRFAFTSKNPRTRIVCIIDQLWFNYPTRTSFSTIEYKVGREF</sequence>
<keyword evidence="2" id="KW-1185">Reference proteome</keyword>
<accession>A0A3M7T9T3</accession>
<protein>
    <submittedName>
        <fullName evidence="1">Uncharacterized protein</fullName>
    </submittedName>
</protein>
<name>A0A3M7T9T3_BRAPC</name>
<comment type="caution">
    <text evidence="1">The sequence shown here is derived from an EMBL/GenBank/DDBJ whole genome shotgun (WGS) entry which is preliminary data.</text>
</comment>
<proteinExistence type="predicted"/>
<evidence type="ECO:0000313" key="2">
    <source>
        <dbReference type="Proteomes" id="UP000276133"/>
    </source>
</evidence>
<reference evidence="1 2" key="1">
    <citation type="journal article" date="2018" name="Sci. Rep.">
        <title>Genomic signatures of local adaptation to the degree of environmental predictability in rotifers.</title>
        <authorList>
            <person name="Franch-Gras L."/>
            <person name="Hahn C."/>
            <person name="Garcia-Roger E.M."/>
            <person name="Carmona M.J."/>
            <person name="Serra M."/>
            <person name="Gomez A."/>
        </authorList>
    </citation>
    <scope>NUCLEOTIDE SEQUENCE [LARGE SCALE GENOMIC DNA]</scope>
    <source>
        <strain evidence="1">HYR1</strain>
    </source>
</reference>
<dbReference type="EMBL" id="REGN01000054">
    <property type="protein sequence ID" value="RNA44842.1"/>
    <property type="molecule type" value="Genomic_DNA"/>
</dbReference>
<organism evidence="1 2">
    <name type="scientific">Brachionus plicatilis</name>
    <name type="common">Marine rotifer</name>
    <name type="synonym">Brachionus muelleri</name>
    <dbReference type="NCBI Taxonomy" id="10195"/>
    <lineage>
        <taxon>Eukaryota</taxon>
        <taxon>Metazoa</taxon>
        <taxon>Spiralia</taxon>
        <taxon>Gnathifera</taxon>
        <taxon>Rotifera</taxon>
        <taxon>Eurotatoria</taxon>
        <taxon>Monogononta</taxon>
        <taxon>Pseudotrocha</taxon>
        <taxon>Ploima</taxon>
        <taxon>Brachionidae</taxon>
        <taxon>Brachionus</taxon>
    </lineage>
</organism>
<dbReference type="Proteomes" id="UP000276133">
    <property type="component" value="Unassembled WGS sequence"/>
</dbReference>
<evidence type="ECO:0000313" key="1">
    <source>
        <dbReference type="EMBL" id="RNA44842.1"/>
    </source>
</evidence>
<gene>
    <name evidence="1" type="ORF">BpHYR1_009772</name>
</gene>
<dbReference type="AlphaFoldDB" id="A0A3M7T9T3"/>